<dbReference type="VEuPathDB" id="FungiDB:H257_15817"/>
<dbReference type="Gene3D" id="3.40.50.300">
    <property type="entry name" value="P-loop containing nucleotide triphosphate hydrolases"/>
    <property type="match status" value="1"/>
</dbReference>
<dbReference type="Pfam" id="PF01061">
    <property type="entry name" value="ABC2_membrane"/>
    <property type="match status" value="1"/>
</dbReference>
<feature type="transmembrane region" description="Helical" evidence="8">
    <location>
        <begin position="484"/>
        <end position="503"/>
    </location>
</feature>
<comment type="caution">
    <text evidence="10">The sequence shown here is derived from an EMBL/GenBank/DDBJ whole genome shotgun (WGS) entry which is preliminary data.</text>
</comment>
<dbReference type="PROSITE" id="PS50893">
    <property type="entry name" value="ABC_TRANSPORTER_2"/>
    <property type="match status" value="1"/>
</dbReference>
<dbReference type="GO" id="GO:0005524">
    <property type="term" value="F:ATP binding"/>
    <property type="evidence" value="ECO:0007669"/>
    <property type="project" value="UniProtKB-KW"/>
</dbReference>
<dbReference type="SUPFAM" id="SSF52540">
    <property type="entry name" value="P-loop containing nucleoside triphosphate hydrolases"/>
    <property type="match status" value="1"/>
</dbReference>
<dbReference type="EMBL" id="QUTA01005640">
    <property type="protein sequence ID" value="RHY14780.1"/>
    <property type="molecule type" value="Genomic_DNA"/>
</dbReference>
<evidence type="ECO:0000256" key="7">
    <source>
        <dbReference type="ARBA" id="ARBA00023136"/>
    </source>
</evidence>
<keyword evidence="4" id="KW-0547">Nucleotide-binding</keyword>
<evidence type="ECO:0000256" key="5">
    <source>
        <dbReference type="ARBA" id="ARBA00022840"/>
    </source>
</evidence>
<reference evidence="10 11" key="1">
    <citation type="submission" date="2018-08" db="EMBL/GenBank/DDBJ databases">
        <title>Aphanomyces genome sequencing and annotation.</title>
        <authorList>
            <person name="Minardi D."/>
            <person name="Oidtmann B."/>
            <person name="Van Der Giezen M."/>
            <person name="Studholme D.J."/>
        </authorList>
    </citation>
    <scope>NUCLEOTIDE SEQUENCE [LARGE SCALE GENOMIC DNA]</scope>
    <source>
        <strain evidence="10 11">Yx</strain>
    </source>
</reference>
<dbReference type="InterPro" id="IPR003593">
    <property type="entry name" value="AAA+_ATPase"/>
</dbReference>
<keyword evidence="6 8" id="KW-1133">Transmembrane helix</keyword>
<accession>A0A397B7V9</accession>
<keyword evidence="2" id="KW-0813">Transport</keyword>
<dbReference type="Pfam" id="PF19055">
    <property type="entry name" value="ABC2_membrane_7"/>
    <property type="match status" value="1"/>
</dbReference>
<proteinExistence type="predicted"/>
<feature type="transmembrane region" description="Helical" evidence="8">
    <location>
        <begin position="577"/>
        <end position="598"/>
    </location>
</feature>
<name>A0A397B7V9_APHAT</name>
<feature type="transmembrane region" description="Helical" evidence="8">
    <location>
        <begin position="353"/>
        <end position="373"/>
    </location>
</feature>
<feature type="transmembrane region" description="Helical" evidence="8">
    <location>
        <begin position="456"/>
        <end position="478"/>
    </location>
</feature>
<keyword evidence="5" id="KW-0067">ATP-binding</keyword>
<dbReference type="Proteomes" id="UP000266239">
    <property type="component" value="Unassembled WGS sequence"/>
</dbReference>
<evidence type="ECO:0000313" key="11">
    <source>
        <dbReference type="Proteomes" id="UP000266239"/>
    </source>
</evidence>
<sequence length="729" mass="81074">MDLLCGIHGQFVPGTMTALMGTSGAGKSTLLDVLAGRKNSGKIKGIPPPIIHIDHDDWICDLVGLMDMNGNALMRSVQKQFGYVEQFDLHCLTATVQEALEFSASLRLPASEDVTRIIQATLDILELHGDRGKRISDLSNEQSKRVTIGVELVANPSILFLDEPTSGLDVHAAKVVLDAILRIARSGRTVICTIHQPSFVLFAMFDALVLLRTGGNMVYVGPLNGGNAIVEYFEAIPGIRKCRDRENPASYMLDVMAANPRTDFSSIYKASALYADNERTIAAASAPTQLRMPARRRQSNYATQLYYLGLRTTRKYWRTREYSLGRVLITVFVAGIFGVLYRRGDGLQYTTQLQSQALLVFVGPLFMGIISVITGTACELVHESFGLNESLGLPVVDAERMVFFRERASGMYATLPYVIVFALVEVPYVVMNSLVFSGLFYILVGLKATADAFTWFCGYYFLYNLFATYLGQLLVVILPDLRTAVMATGGLNSLMSLFAGFFIHKDNIPAAWSFMYWMSPLHYVLEGMMCTQYADNHASIALSSKGTILSRENTTVSAYVFEMFGGGLSADNNVPNVGFLGLCIAVVKISTFLAMKFVSASARGRHFITMADSDNESYDSSSPRSSSYDDWTKEPLVGEKLCVYLLHWDKATQDLPDIFDTTLIKPKDPTTIYRCVSECVIHYHSTTLTRAQFELEYGMPPRSRDEEIMRLRHAMLAQYLTEVEMDRKK</sequence>
<evidence type="ECO:0000256" key="1">
    <source>
        <dbReference type="ARBA" id="ARBA00004141"/>
    </source>
</evidence>
<dbReference type="GO" id="GO:0140359">
    <property type="term" value="F:ABC-type transporter activity"/>
    <property type="evidence" value="ECO:0007669"/>
    <property type="project" value="InterPro"/>
</dbReference>
<dbReference type="InterPro" id="IPR013525">
    <property type="entry name" value="ABC2_TM"/>
</dbReference>
<dbReference type="Pfam" id="PF00005">
    <property type="entry name" value="ABC_tran"/>
    <property type="match status" value="1"/>
</dbReference>
<dbReference type="AlphaFoldDB" id="A0A397B7V9"/>
<feature type="transmembrane region" description="Helical" evidence="8">
    <location>
        <begin position="417"/>
        <end position="444"/>
    </location>
</feature>
<keyword evidence="3 8" id="KW-0812">Transmembrane</keyword>
<comment type="subcellular location">
    <subcellularLocation>
        <location evidence="1">Membrane</location>
        <topology evidence="1">Multi-pass membrane protein</topology>
    </subcellularLocation>
</comment>
<dbReference type="InterPro" id="IPR027417">
    <property type="entry name" value="P-loop_NTPase"/>
</dbReference>
<feature type="transmembrane region" description="Helical" evidence="8">
    <location>
        <begin position="322"/>
        <end position="341"/>
    </location>
</feature>
<gene>
    <name evidence="10" type="ORF">DYB25_000870</name>
</gene>
<evidence type="ECO:0000256" key="6">
    <source>
        <dbReference type="ARBA" id="ARBA00022989"/>
    </source>
</evidence>
<dbReference type="PANTHER" id="PTHR19241">
    <property type="entry name" value="ATP-BINDING CASSETTE TRANSPORTER"/>
    <property type="match status" value="1"/>
</dbReference>
<evidence type="ECO:0000256" key="3">
    <source>
        <dbReference type="ARBA" id="ARBA00022692"/>
    </source>
</evidence>
<feature type="domain" description="ABC transporter" evidence="9">
    <location>
        <begin position="1"/>
        <end position="238"/>
    </location>
</feature>
<evidence type="ECO:0000313" key="10">
    <source>
        <dbReference type="EMBL" id="RHY14780.1"/>
    </source>
</evidence>
<dbReference type="GO" id="GO:0016887">
    <property type="term" value="F:ATP hydrolysis activity"/>
    <property type="evidence" value="ECO:0007669"/>
    <property type="project" value="InterPro"/>
</dbReference>
<dbReference type="GO" id="GO:0016020">
    <property type="term" value="C:membrane"/>
    <property type="evidence" value="ECO:0007669"/>
    <property type="project" value="UniProtKB-SubCell"/>
</dbReference>
<evidence type="ECO:0000259" key="9">
    <source>
        <dbReference type="PROSITE" id="PS50893"/>
    </source>
</evidence>
<dbReference type="InterPro" id="IPR003439">
    <property type="entry name" value="ABC_transporter-like_ATP-bd"/>
</dbReference>
<dbReference type="InterPro" id="IPR043926">
    <property type="entry name" value="ABCG_dom"/>
</dbReference>
<evidence type="ECO:0000256" key="4">
    <source>
        <dbReference type="ARBA" id="ARBA00022741"/>
    </source>
</evidence>
<organism evidence="10 11">
    <name type="scientific">Aphanomyces astaci</name>
    <name type="common">Crayfish plague agent</name>
    <dbReference type="NCBI Taxonomy" id="112090"/>
    <lineage>
        <taxon>Eukaryota</taxon>
        <taxon>Sar</taxon>
        <taxon>Stramenopiles</taxon>
        <taxon>Oomycota</taxon>
        <taxon>Saprolegniomycetes</taxon>
        <taxon>Saprolegniales</taxon>
        <taxon>Verrucalvaceae</taxon>
        <taxon>Aphanomyces</taxon>
    </lineage>
</organism>
<evidence type="ECO:0000256" key="2">
    <source>
        <dbReference type="ARBA" id="ARBA00022448"/>
    </source>
</evidence>
<dbReference type="SMART" id="SM00382">
    <property type="entry name" value="AAA"/>
    <property type="match status" value="1"/>
</dbReference>
<keyword evidence="7 8" id="KW-0472">Membrane</keyword>
<evidence type="ECO:0000256" key="8">
    <source>
        <dbReference type="SAM" id="Phobius"/>
    </source>
</evidence>
<protein>
    <recommendedName>
        <fullName evidence="9">ABC transporter domain-containing protein</fullName>
    </recommendedName>
</protein>